<organism evidence="2 3">
    <name type="scientific">Drosophila arizonae</name>
    <name type="common">Fruit fly</name>
    <dbReference type="NCBI Taxonomy" id="7263"/>
    <lineage>
        <taxon>Eukaryota</taxon>
        <taxon>Metazoa</taxon>
        <taxon>Ecdysozoa</taxon>
        <taxon>Arthropoda</taxon>
        <taxon>Hexapoda</taxon>
        <taxon>Insecta</taxon>
        <taxon>Pterygota</taxon>
        <taxon>Neoptera</taxon>
        <taxon>Endopterygota</taxon>
        <taxon>Diptera</taxon>
        <taxon>Brachycera</taxon>
        <taxon>Muscomorpha</taxon>
        <taxon>Ephydroidea</taxon>
        <taxon>Drosophilidae</taxon>
        <taxon>Drosophila</taxon>
    </lineage>
</organism>
<accession>A0ABM1NPW0</accession>
<reference evidence="2" key="2">
    <citation type="journal article" date="2016" name="G3 (Bethesda)">
        <title>Genome Evolution in Three Species of Cactophilic Drosophila.</title>
        <authorList>
            <person name="Sanchez-Flores A."/>
            <person name="Penazola F."/>
            <person name="Carpinteyro-Ponce J."/>
            <person name="Nazario-Yepiz N."/>
            <person name="Abreu-Goodger C."/>
            <person name="Machado C.A."/>
            <person name="Markow T.A."/>
        </authorList>
    </citation>
    <scope>NUCLEOTIDE SEQUENCE [LARGE SCALE GENOMIC DNA]</scope>
</reference>
<dbReference type="RefSeq" id="XP_017856996.1">
    <property type="nucleotide sequence ID" value="XM_018001507.1"/>
</dbReference>
<feature type="compositionally biased region" description="Basic and acidic residues" evidence="1">
    <location>
        <begin position="93"/>
        <end position="107"/>
    </location>
</feature>
<reference evidence="2" key="1">
    <citation type="journal article" date="1997" name="Nucleic Acids Res.">
        <title>tRNAscan-SE: a program for improved detection of transfer RNA genes in genomic sequence.</title>
        <authorList>
            <person name="Lowe T.M."/>
            <person name="Eddy S.R."/>
        </authorList>
    </citation>
    <scope>NUCLEOTIDE SEQUENCE [LARGE SCALE GENOMIC DNA]</scope>
</reference>
<dbReference type="Proteomes" id="UP000694904">
    <property type="component" value="Chromosome 3"/>
</dbReference>
<keyword evidence="2" id="KW-1185">Reference proteome</keyword>
<dbReference type="GeneID" id="108609760"/>
<gene>
    <name evidence="3" type="primary">LOC108609760</name>
</gene>
<evidence type="ECO:0000313" key="2">
    <source>
        <dbReference type="Proteomes" id="UP000694904"/>
    </source>
</evidence>
<name>A0ABM1NPW0_DROAR</name>
<evidence type="ECO:0000256" key="1">
    <source>
        <dbReference type="SAM" id="MobiDB-lite"/>
    </source>
</evidence>
<protein>
    <submittedName>
        <fullName evidence="3">Uncharacterized protein LOC108609760</fullName>
    </submittedName>
</protein>
<feature type="region of interest" description="Disordered" evidence="1">
    <location>
        <begin position="19"/>
        <end position="52"/>
    </location>
</feature>
<sequence>MFRSDLKKLERNSYRFKKEVSDRSKNWGKQKFKPKAFGHAAPAPIEQEAKPWHHVKNEILDDEHAQQTTGRFDMQSQNAKEMVKQREQNYRRNIIETGRNEKPKWESFDDNESTTKKRLNTADRIMQDPKNLSFKERNFLRRKLTKAVMNEKRSSLKNAIENLQHNSGLVRSTNKFRK</sequence>
<proteinExistence type="predicted"/>
<reference evidence="3" key="3">
    <citation type="submission" date="2025-08" db="UniProtKB">
        <authorList>
            <consortium name="RefSeq"/>
        </authorList>
    </citation>
    <scope>IDENTIFICATION</scope>
    <source>
        <tissue evidence="3">Whole organism</tissue>
    </source>
</reference>
<evidence type="ECO:0000313" key="3">
    <source>
        <dbReference type="RefSeq" id="XP_017856996.1"/>
    </source>
</evidence>
<feature type="compositionally biased region" description="Basic residues" evidence="1">
    <location>
        <begin position="26"/>
        <end position="36"/>
    </location>
</feature>
<feature type="region of interest" description="Disordered" evidence="1">
    <location>
        <begin position="93"/>
        <end position="115"/>
    </location>
</feature>